<keyword evidence="1" id="KW-0812">Transmembrane</keyword>
<feature type="transmembrane region" description="Helical" evidence="1">
    <location>
        <begin position="164"/>
        <end position="185"/>
    </location>
</feature>
<name>A0A1M7UWS1_9BRAD</name>
<feature type="transmembrane region" description="Helical" evidence="1">
    <location>
        <begin position="6"/>
        <end position="25"/>
    </location>
</feature>
<dbReference type="RefSeq" id="WP_072825297.1">
    <property type="nucleotide sequence ID" value="NZ_LT670849.1"/>
</dbReference>
<keyword evidence="1" id="KW-0472">Membrane</keyword>
<gene>
    <name evidence="2" type="ORF">SAMN05444170_7168</name>
</gene>
<dbReference type="OrthoDB" id="2242787at2"/>
<feature type="transmembrane region" description="Helical" evidence="1">
    <location>
        <begin position="34"/>
        <end position="51"/>
    </location>
</feature>
<keyword evidence="3" id="KW-1185">Reference proteome</keyword>
<dbReference type="Proteomes" id="UP000184096">
    <property type="component" value="Chromosome I"/>
</dbReference>
<evidence type="ECO:0000256" key="1">
    <source>
        <dbReference type="SAM" id="Phobius"/>
    </source>
</evidence>
<feature type="transmembrane region" description="Helical" evidence="1">
    <location>
        <begin position="141"/>
        <end position="158"/>
    </location>
</feature>
<dbReference type="EMBL" id="LT670849">
    <property type="protein sequence ID" value="SHN87419.1"/>
    <property type="molecule type" value="Genomic_DNA"/>
</dbReference>
<accession>A0A1M7UWS1</accession>
<dbReference type="AlphaFoldDB" id="A0A1M7UWS1"/>
<feature type="transmembrane region" description="Helical" evidence="1">
    <location>
        <begin position="57"/>
        <end position="79"/>
    </location>
</feature>
<protein>
    <submittedName>
        <fullName evidence="2">Uncharacterized protein</fullName>
    </submittedName>
</protein>
<reference evidence="3" key="1">
    <citation type="submission" date="2016-11" db="EMBL/GenBank/DDBJ databases">
        <authorList>
            <person name="Varghese N."/>
            <person name="Submissions S."/>
        </authorList>
    </citation>
    <scope>NUCLEOTIDE SEQUENCE [LARGE SCALE GENOMIC DNA]</scope>
    <source>
        <strain evidence="3">GAS401</strain>
    </source>
</reference>
<evidence type="ECO:0000313" key="3">
    <source>
        <dbReference type="Proteomes" id="UP000184096"/>
    </source>
</evidence>
<organism evidence="2 3">
    <name type="scientific">Bradyrhizobium erythrophlei</name>
    <dbReference type="NCBI Taxonomy" id="1437360"/>
    <lineage>
        <taxon>Bacteria</taxon>
        <taxon>Pseudomonadati</taxon>
        <taxon>Pseudomonadota</taxon>
        <taxon>Alphaproteobacteria</taxon>
        <taxon>Hyphomicrobiales</taxon>
        <taxon>Nitrobacteraceae</taxon>
        <taxon>Bradyrhizobium</taxon>
    </lineage>
</organism>
<sequence>MHTAFAILGSVVNFVACLGYVRAILRREATPNRVTWFLWAFVPLIGGLAQWQSGVGISTLVVLSVGAGPACVVLASFIAGTGSWQLGPFDYACGACSLAALALWALTGDPVTAIVLSILGDATAALPTLRKAWVAPATEARSTYLISFVGMVLGIFSVQETTFAAYAFNAYLVLASSTLVLILYWPRKRPLAETHPAE</sequence>
<evidence type="ECO:0000313" key="2">
    <source>
        <dbReference type="EMBL" id="SHN87419.1"/>
    </source>
</evidence>
<keyword evidence="1" id="KW-1133">Transmembrane helix</keyword>
<proteinExistence type="predicted"/>